<evidence type="ECO:0000313" key="1">
    <source>
        <dbReference type="EMBL" id="OGM02655.1"/>
    </source>
</evidence>
<gene>
    <name evidence="1" type="ORF">A2008_02305</name>
</gene>
<reference evidence="1 2" key="1">
    <citation type="journal article" date="2016" name="Nat. Commun.">
        <title>Thousands of microbial genomes shed light on interconnected biogeochemical processes in an aquifer system.</title>
        <authorList>
            <person name="Anantharaman K."/>
            <person name="Brown C.T."/>
            <person name="Hug L.A."/>
            <person name="Sharon I."/>
            <person name="Castelle C.J."/>
            <person name="Probst A.J."/>
            <person name="Thomas B.C."/>
            <person name="Singh A."/>
            <person name="Wilkins M.J."/>
            <person name="Karaoz U."/>
            <person name="Brodie E.L."/>
            <person name="Williams K.H."/>
            <person name="Hubbard S.S."/>
            <person name="Banfield J.F."/>
        </authorList>
    </citation>
    <scope>NUCLEOTIDE SEQUENCE [LARGE SCALE GENOMIC DNA]</scope>
</reference>
<evidence type="ECO:0000313" key="2">
    <source>
        <dbReference type="Proteomes" id="UP000178735"/>
    </source>
</evidence>
<proteinExistence type="predicted"/>
<organism evidence="1 2">
    <name type="scientific">Candidatus Wallbacteria bacterium GWC2_49_35</name>
    <dbReference type="NCBI Taxonomy" id="1817813"/>
    <lineage>
        <taxon>Bacteria</taxon>
        <taxon>Candidatus Walliibacteriota</taxon>
    </lineage>
</organism>
<dbReference type="Proteomes" id="UP000178735">
    <property type="component" value="Unassembled WGS sequence"/>
</dbReference>
<accession>A0A1F7WKW0</accession>
<protein>
    <submittedName>
        <fullName evidence="1">Uncharacterized protein</fullName>
    </submittedName>
</protein>
<comment type="caution">
    <text evidence="1">The sequence shown here is derived from an EMBL/GenBank/DDBJ whole genome shotgun (WGS) entry which is preliminary data.</text>
</comment>
<dbReference type="EMBL" id="MGFH01000204">
    <property type="protein sequence ID" value="OGM02655.1"/>
    <property type="molecule type" value="Genomic_DNA"/>
</dbReference>
<name>A0A1F7WKW0_9BACT</name>
<sequence>MRDRLKMWIRQNYSDILGPEVNMLDLPNGFDLIENKLHRLMRDKGMKTPVETASESAAA</sequence>
<dbReference type="AlphaFoldDB" id="A0A1F7WKW0"/>